<accession>A0A086Y8S5</accession>
<dbReference type="OrthoDB" id="9931416at2"/>
<gene>
    <name evidence="1" type="ORF">CN97_12605</name>
</gene>
<dbReference type="Proteomes" id="UP000028826">
    <property type="component" value="Unassembled WGS sequence"/>
</dbReference>
<proteinExistence type="predicted"/>
<keyword evidence="2" id="KW-1185">Reference proteome</keyword>
<dbReference type="AlphaFoldDB" id="A0A086Y8S5"/>
<evidence type="ECO:0000313" key="2">
    <source>
        <dbReference type="Proteomes" id="UP000028826"/>
    </source>
</evidence>
<dbReference type="EMBL" id="JGYG01000003">
    <property type="protein sequence ID" value="KFI30675.1"/>
    <property type="molecule type" value="Genomic_DNA"/>
</dbReference>
<protein>
    <submittedName>
        <fullName evidence="1">Uncharacterized protein</fullName>
    </submittedName>
</protein>
<name>A0A086Y8S5_9RHOB</name>
<reference evidence="1 2" key="1">
    <citation type="submission" date="2014-03" db="EMBL/GenBank/DDBJ databases">
        <title>Genome of Haematobacter massiliensis CCUG 47968.</title>
        <authorList>
            <person name="Wang D."/>
            <person name="Wang G."/>
        </authorList>
    </citation>
    <scope>NUCLEOTIDE SEQUENCE [LARGE SCALE GENOMIC DNA]</scope>
    <source>
        <strain evidence="1 2">CCUG 47968</strain>
    </source>
</reference>
<evidence type="ECO:0000313" key="1">
    <source>
        <dbReference type="EMBL" id="KFI30675.1"/>
    </source>
</evidence>
<dbReference type="RefSeq" id="WP_035708876.1">
    <property type="nucleotide sequence ID" value="NZ_CP035510.1"/>
</dbReference>
<dbReference type="STRING" id="195105.CN97_12605"/>
<comment type="caution">
    <text evidence="1">The sequence shown here is derived from an EMBL/GenBank/DDBJ whole genome shotgun (WGS) entry which is preliminary data.</text>
</comment>
<organism evidence="1 2">
    <name type="scientific">Haematobacter massiliensis</name>
    <dbReference type="NCBI Taxonomy" id="195105"/>
    <lineage>
        <taxon>Bacteria</taxon>
        <taxon>Pseudomonadati</taxon>
        <taxon>Pseudomonadota</taxon>
        <taxon>Alphaproteobacteria</taxon>
        <taxon>Rhodobacterales</taxon>
        <taxon>Paracoccaceae</taxon>
        <taxon>Haematobacter</taxon>
    </lineage>
</organism>
<sequence>MPLFTYSRTAIGDSDTRFTSSVQLAALLSEQGYAVEQLHELAGEYTTEDRVVPQNRIVVAHLAQSEPVSCTERGSFYQQLIPPDLTRDGNLVLMQRNGANNSVDSASRTEAITTATKRTFNSSMALLANALEYITPGVDYALVELGEAGTGRTELVNDNSNGGRQWHFTADMIGECLTELKKYPDRIAEFWYANDRSYENRWLRVFSPLYYGQLENGAAFDLHNPNPDVATDSDVKIRSVVFDHCFWDFEESDPTQVGRGLFPRDIPFDLQPHSPWSSSIIAYLGIERFAKDSRFQSLGGVFGCPASMWQTDDGNHPGKVHWAGQGEAVYGFFLWPMLRAAGVTVNPPVLGNLTVGPGGAYAEVGLSQGNGGILSTKALVHNIQPDQKWLDEAPEFQEVMGFGILRAGEPPSQAYFISRPGVNPAIDAKYLGTVTIVGGKIRFTMQVPLKKGDLIFPMRAKEISETAPALAGPYYRSDYGRYFFPREESMIRMFYPVEHIPAWFDPASPWGVSGIEINQWQQGFMVQEDVPETHFTTAGNGPFFRRTDNLPTGTTKIRHRIMWRVPNSAAYVSANSTSRWLASIDTNAFDFGYVSQLDSIRLESIKDGSGGTVLGETQIGRVHRGLWMLLEFYADFNEGAAGTFGVRMNGEANNEAWTKYPFSQKGTGAFTTSRPLRIHGIASRPMNAGIEIASHQVWITSGGTETLWMEVAGNAATVNASPYKDPASGNAV</sequence>